<dbReference type="PANTHER" id="PTHR30204:SF90">
    <property type="entry name" value="HTH-TYPE TRANSCRIPTIONAL ACTIVATOR MTA"/>
    <property type="match status" value="1"/>
</dbReference>
<dbReference type="InterPro" id="IPR012925">
    <property type="entry name" value="TipAS_dom"/>
</dbReference>
<dbReference type="GO" id="GO:0003677">
    <property type="term" value="F:DNA binding"/>
    <property type="evidence" value="ECO:0007669"/>
    <property type="project" value="UniProtKB-KW"/>
</dbReference>
<dbReference type="Pfam" id="PF00376">
    <property type="entry name" value="MerR"/>
    <property type="match status" value="1"/>
</dbReference>
<dbReference type="Gene3D" id="1.10.1660.10">
    <property type="match status" value="1"/>
</dbReference>
<dbReference type="InterPro" id="IPR015358">
    <property type="entry name" value="Tscrpt_reg_MerR_DNA-bd"/>
</dbReference>
<dbReference type="PANTHER" id="PTHR30204">
    <property type="entry name" value="REDOX-CYCLING DRUG-SENSING TRANSCRIPTIONAL ACTIVATOR SOXR"/>
    <property type="match status" value="1"/>
</dbReference>
<dbReference type="PROSITE" id="PS00552">
    <property type="entry name" value="HTH_MERR_1"/>
    <property type="match status" value="1"/>
</dbReference>
<dbReference type="SUPFAM" id="SSF89082">
    <property type="entry name" value="Antibiotic binding domain of TipA-like multidrug resistance regulators"/>
    <property type="match status" value="1"/>
</dbReference>
<dbReference type="InterPro" id="IPR009061">
    <property type="entry name" value="DNA-bd_dom_put_sf"/>
</dbReference>
<keyword evidence="1" id="KW-0805">Transcription regulation</keyword>
<evidence type="ECO:0000256" key="4">
    <source>
        <dbReference type="ARBA" id="ARBA00023163"/>
    </source>
</evidence>
<reference evidence="6 7" key="1">
    <citation type="journal article" date="2016" name="Antonie Van Leeuwenhoek">
        <title>Nocardia donostiensis sp. nov., isolated from human respiratory specimens.</title>
        <authorList>
            <person name="Ercibengoa M."/>
            <person name="Bell M."/>
            <person name="Marimon J.M."/>
            <person name="Humrighouse B."/>
            <person name="Klenk H.P."/>
            <person name="Potter G."/>
            <person name="Perez-Trallero E."/>
        </authorList>
    </citation>
    <scope>NUCLEOTIDE SEQUENCE [LARGE SCALE GENOMIC DNA]</scope>
    <source>
        <strain evidence="6 7">X1655</strain>
    </source>
</reference>
<dbReference type="SMART" id="SM00422">
    <property type="entry name" value="HTH_MERR"/>
    <property type="match status" value="1"/>
</dbReference>
<dbReference type="STRING" id="1538463.B0T36_17635"/>
<proteinExistence type="predicted"/>
<dbReference type="Pfam" id="PF07739">
    <property type="entry name" value="TipAS"/>
    <property type="match status" value="1"/>
</dbReference>
<dbReference type="InterPro" id="IPR000551">
    <property type="entry name" value="MerR-type_HTH_dom"/>
</dbReference>
<name>A0A1V2TFC2_9NOCA</name>
<comment type="caution">
    <text evidence="6">The sequence shown here is derived from an EMBL/GenBank/DDBJ whole genome shotgun (WGS) entry which is preliminary data.</text>
</comment>
<dbReference type="Gene3D" id="1.10.490.50">
    <property type="entry name" value="Antibiotic binding domain of TipA-like multidrug resistance regulators"/>
    <property type="match status" value="1"/>
</dbReference>
<keyword evidence="4" id="KW-0804">Transcription</keyword>
<dbReference type="GO" id="GO:0003700">
    <property type="term" value="F:DNA-binding transcription factor activity"/>
    <property type="evidence" value="ECO:0007669"/>
    <property type="project" value="InterPro"/>
</dbReference>
<evidence type="ECO:0000259" key="5">
    <source>
        <dbReference type="PROSITE" id="PS50937"/>
    </source>
</evidence>
<dbReference type="PROSITE" id="PS50937">
    <property type="entry name" value="HTH_MERR_2"/>
    <property type="match status" value="1"/>
</dbReference>
<dbReference type="EMBL" id="MUMY01000011">
    <property type="protein sequence ID" value="ONM48210.1"/>
    <property type="molecule type" value="Genomic_DNA"/>
</dbReference>
<sequence>MTKRSFSEAEVNAGRTVGVVAQLVGVTVRALHHWDAIGLVRPSERTDSGYRFYTAADLARIHRVLLYRELGVPLTEIGALLDAPAADGADALRRQRDQLRERIARLQRMGGALDRMIEARESGILLSAEEQVAIFGEHWQPSWVGEARKRWGDTPQWTQYAERAAHRTAEDWQEIAGAVEALNAELAAAHRAGVVPGSERANALAERHRASIGVYFDCTHAMQVCLGRTYATDPEYVAFYDTIEPGLSTWLHHIIDANARKNGIDPETATWV</sequence>
<dbReference type="PRINTS" id="PR00040">
    <property type="entry name" value="HTHMERR"/>
</dbReference>
<dbReference type="InterPro" id="IPR036244">
    <property type="entry name" value="TipA-like_antibiotic-bd"/>
</dbReference>
<dbReference type="Proteomes" id="UP000188836">
    <property type="component" value="Unassembled WGS sequence"/>
</dbReference>
<keyword evidence="3" id="KW-0010">Activator</keyword>
<dbReference type="Pfam" id="PF09278">
    <property type="entry name" value="MerR-DNA-bind"/>
    <property type="match status" value="1"/>
</dbReference>
<protein>
    <submittedName>
        <fullName evidence="6">MerR family transcriptional regulator</fullName>
    </submittedName>
</protein>
<feature type="domain" description="HTH merR-type" evidence="5">
    <location>
        <begin position="16"/>
        <end position="83"/>
    </location>
</feature>
<evidence type="ECO:0000256" key="3">
    <source>
        <dbReference type="ARBA" id="ARBA00023159"/>
    </source>
</evidence>
<evidence type="ECO:0000313" key="7">
    <source>
        <dbReference type="Proteomes" id="UP000188836"/>
    </source>
</evidence>
<dbReference type="SUPFAM" id="SSF46955">
    <property type="entry name" value="Putative DNA-binding domain"/>
    <property type="match status" value="1"/>
</dbReference>
<evidence type="ECO:0000313" key="6">
    <source>
        <dbReference type="EMBL" id="ONM48210.1"/>
    </source>
</evidence>
<organism evidence="6 7">
    <name type="scientific">Nocardia donostiensis</name>
    <dbReference type="NCBI Taxonomy" id="1538463"/>
    <lineage>
        <taxon>Bacteria</taxon>
        <taxon>Bacillati</taxon>
        <taxon>Actinomycetota</taxon>
        <taxon>Actinomycetes</taxon>
        <taxon>Mycobacteriales</taxon>
        <taxon>Nocardiaceae</taxon>
        <taxon>Nocardia</taxon>
    </lineage>
</organism>
<evidence type="ECO:0000256" key="1">
    <source>
        <dbReference type="ARBA" id="ARBA00023015"/>
    </source>
</evidence>
<keyword evidence="2" id="KW-0238">DNA-binding</keyword>
<dbReference type="InterPro" id="IPR047057">
    <property type="entry name" value="MerR_fam"/>
</dbReference>
<dbReference type="RefSeq" id="WP_077117379.1">
    <property type="nucleotide sequence ID" value="NZ_LOKT01000011.1"/>
</dbReference>
<dbReference type="CDD" id="cd01106">
    <property type="entry name" value="HTH_TipAL-Mta"/>
    <property type="match status" value="1"/>
</dbReference>
<keyword evidence="7" id="KW-1185">Reference proteome</keyword>
<evidence type="ECO:0000256" key="2">
    <source>
        <dbReference type="ARBA" id="ARBA00023125"/>
    </source>
</evidence>
<accession>A0A1V2TFC2</accession>
<gene>
    <name evidence="6" type="ORF">B0T46_13755</name>
</gene>
<dbReference type="AlphaFoldDB" id="A0A1V2TFC2"/>